<dbReference type="PANTHER" id="PTHR37850">
    <property type="entry name" value="STRU PROTEIN"/>
    <property type="match status" value="1"/>
</dbReference>
<dbReference type="InterPro" id="IPR013974">
    <property type="entry name" value="SAF"/>
</dbReference>
<comment type="caution">
    <text evidence="2">The sequence shown here is derived from an EMBL/GenBank/DDBJ whole genome shotgun (WGS) entry which is preliminary data.</text>
</comment>
<dbReference type="SMART" id="SM00858">
    <property type="entry name" value="SAF"/>
    <property type="match status" value="1"/>
</dbReference>
<accession>A0AAD9W2U1</accession>
<dbReference type="SUPFAM" id="SSF51735">
    <property type="entry name" value="NAD(P)-binding Rossmann-fold domains"/>
    <property type="match status" value="1"/>
</dbReference>
<protein>
    <recommendedName>
        <fullName evidence="1">SAF domain-containing protein</fullName>
    </recommendedName>
</protein>
<evidence type="ECO:0000313" key="2">
    <source>
        <dbReference type="EMBL" id="KAK2606773.1"/>
    </source>
</evidence>
<dbReference type="AlphaFoldDB" id="A0AAD9W2U1"/>
<feature type="domain" description="SAF" evidence="1">
    <location>
        <begin position="388"/>
        <end position="453"/>
    </location>
</feature>
<dbReference type="Proteomes" id="UP001265746">
    <property type="component" value="Unassembled WGS sequence"/>
</dbReference>
<gene>
    <name evidence="2" type="ORF">N8I77_005502</name>
</gene>
<dbReference type="EMBL" id="JAUJFL010000003">
    <property type="protein sequence ID" value="KAK2606773.1"/>
    <property type="molecule type" value="Genomic_DNA"/>
</dbReference>
<evidence type="ECO:0000313" key="3">
    <source>
        <dbReference type="Proteomes" id="UP001265746"/>
    </source>
</evidence>
<evidence type="ECO:0000259" key="1">
    <source>
        <dbReference type="SMART" id="SM00858"/>
    </source>
</evidence>
<dbReference type="InterPro" id="IPR048423">
    <property type="entry name" value="DRL_cat"/>
</dbReference>
<dbReference type="InterPro" id="IPR036291">
    <property type="entry name" value="NAD(P)-bd_dom_sf"/>
</dbReference>
<dbReference type="Pfam" id="PF08666">
    <property type="entry name" value="SAF"/>
    <property type="match status" value="1"/>
</dbReference>
<keyword evidence="3" id="KW-1185">Reference proteome</keyword>
<reference evidence="2" key="1">
    <citation type="submission" date="2023-06" db="EMBL/GenBank/DDBJ databases">
        <authorList>
            <person name="Noh H."/>
        </authorList>
    </citation>
    <scope>NUCLEOTIDE SEQUENCE</scope>
    <source>
        <strain evidence="2">DUCC20226</strain>
    </source>
</reference>
<organism evidence="2 3">
    <name type="scientific">Phomopsis amygdali</name>
    <name type="common">Fusicoccum amygdali</name>
    <dbReference type="NCBI Taxonomy" id="1214568"/>
    <lineage>
        <taxon>Eukaryota</taxon>
        <taxon>Fungi</taxon>
        <taxon>Dikarya</taxon>
        <taxon>Ascomycota</taxon>
        <taxon>Pezizomycotina</taxon>
        <taxon>Sordariomycetes</taxon>
        <taxon>Sordariomycetidae</taxon>
        <taxon>Diaporthales</taxon>
        <taxon>Diaporthaceae</taxon>
        <taxon>Diaporthe</taxon>
    </lineage>
</organism>
<dbReference type="PANTHER" id="PTHR37850:SF3">
    <property type="entry name" value="BLR7815 PROTEIN"/>
    <property type="match status" value="1"/>
</dbReference>
<dbReference type="Pfam" id="PF21135">
    <property type="entry name" value="DRL_cat"/>
    <property type="match status" value="1"/>
</dbReference>
<dbReference type="CDD" id="cd11616">
    <property type="entry name" value="SAF_DH_OX_like"/>
    <property type="match status" value="1"/>
</dbReference>
<name>A0AAD9W2U1_PHOAM</name>
<sequence>MTSLSTKLAELEAVGRPIQVGLIGAGKFGSMFIAQSHRTVGMRLAGIADLSSDRAFAALKRTNYPAEKYDTTVNASISEGTRLGKTIITTDSSALIATPEIDVILEVTGNPAAGIKHALLVSSRNLILTPNTFIGMTGLPTPDQCCEHKKHIVMINVEADVLAGPLLARKAKEAGIIYSMAYGDQPALISEMVDWARTAGFDVVCAGKGTKHLPQYHYSNPETVWDHYGFTKEQLASGDFNPQMFNSFLDGTKSALEMAAVANGCDLTPPSGLKFPPCGKHDLPEVLKPESDGGQLPNKGTVEVVSCMEKDGRWVFDDLRWGVYVVIEAASQYQQDCFRQYGLKTDSSGKYAAQYKPYHLIGLELGISVATIMCRGEPTGQTKTWAGDVVATAKRDLKAGEKLDGEGGFTVYGKLMKAEDSIAISGLPIGLAHGFVLKNDIRKDQGLSWDDVEYAAQSSQAVAVRREMEAIFSKDFEKRKAGIENGLQ</sequence>
<proteinExistence type="predicted"/>
<dbReference type="Gene3D" id="3.40.50.720">
    <property type="entry name" value="NAD(P)-binding Rossmann-like Domain"/>
    <property type="match status" value="1"/>
</dbReference>